<proteinExistence type="predicted"/>
<feature type="domain" description="Pyrroloquinoline quinone-dependent pyranose dehydrogenase beta-propeller" evidence="2">
    <location>
        <begin position="441"/>
        <end position="790"/>
    </location>
</feature>
<feature type="compositionally biased region" description="Polar residues" evidence="1">
    <location>
        <begin position="1"/>
        <end position="10"/>
    </location>
</feature>
<feature type="region of interest" description="Disordered" evidence="1">
    <location>
        <begin position="1"/>
        <end position="24"/>
    </location>
</feature>
<evidence type="ECO:0000259" key="2">
    <source>
        <dbReference type="Pfam" id="PF22807"/>
    </source>
</evidence>
<protein>
    <recommendedName>
        <fullName evidence="2">Pyrroloquinoline quinone-dependent pyranose dehydrogenase beta-propeller domain-containing protein</fullName>
    </recommendedName>
</protein>
<dbReference type="InterPro" id="IPR011333">
    <property type="entry name" value="SKP1/BTB/POZ_sf"/>
</dbReference>
<name>A0A444RLZ5_VERDA</name>
<dbReference type="SUPFAM" id="SSF50952">
    <property type="entry name" value="Soluble quinoprotein glucose dehydrogenase"/>
    <property type="match status" value="1"/>
</dbReference>
<sequence>MSSDSMNTVESGRRIVHSDRRHRSHISIRHKGVVGSRHKTGSHPFKLKLCCNPATHSQRRPVPLHPSITIEPIEDLDSFNSRPVNRTSSPPPQYRVPVASSSSSRPPLFSSIYACRETDNLRTNTVDFSSHPTETSLAEGFSAAPAYVSTGLHSTDPQIDRPFSHEAPAETTKRALHLPDTPRDVCSKYDETEPPPAYSEGPSPLPSFTFVMATAGGASSIITQVQQGGPPVNAIGDVGADETITMDLRGTRFVLSRDELLTLPEFVLLSLFPNGLFPEGQMGGFADGDAVQVDYDPVSLQYMLDFFRNVAQSIPMESSPNASQDGDAVPLEPLGSRDDASRRAGIIVLREDLDFYVIPPRPDVGQLEMIEIKRAAAKALLSQGGIFSGLKRSDEPGTTEAHLIEMLTAGGFNHDDSWGHRAGEPNKASCSNSLTTSRSRPVVADGWSFGIVASELSKPRSILFDSNGALLVVGSGVGIKRLLLEDEGGTCMYAKTGSVIVESPELNHGIALSNDGRTLYASTPDKVFAWVYDATNGKVSEKNKTVIKDMYNAGHTSRTLLVSDKAPGLLVVSRGSEGNVDAMALRRASGHSQLRVFNVTSIATDGEASSFSRDGKISGWGLRNSVGVVEHPDDGGMWSVENSVDNLERDGVGIHPSNPGEELYFHGFLNGSTYSQEANYGYPICLALWSTDGFPRLGNMSTGDQFEASNDRADDTSGCSTQYTAPRLTFQAHSAPLDFVFTPDGSEAFVTFHGSWNREKAVGYALSSIVFDPGSPKKLANSTNAVYNVM</sequence>
<dbReference type="SUPFAM" id="SSF54695">
    <property type="entry name" value="POZ domain"/>
    <property type="match status" value="1"/>
</dbReference>
<dbReference type="InterPro" id="IPR011042">
    <property type="entry name" value="6-blade_b-propeller_TolB-like"/>
</dbReference>
<dbReference type="Gene3D" id="2.120.10.30">
    <property type="entry name" value="TolB, C-terminal domain"/>
    <property type="match status" value="1"/>
</dbReference>
<feature type="region of interest" description="Disordered" evidence="1">
    <location>
        <begin position="73"/>
        <end position="104"/>
    </location>
</feature>
<dbReference type="AlphaFoldDB" id="A0A444RLZ5"/>
<dbReference type="InterPro" id="IPR054539">
    <property type="entry name" value="Beta-prop_PDH"/>
</dbReference>
<dbReference type="EMBL" id="RSDZ01000154">
    <property type="protein sequence ID" value="RXG42142.1"/>
    <property type="molecule type" value="Genomic_DNA"/>
</dbReference>
<dbReference type="Proteomes" id="UP000288725">
    <property type="component" value="Chromosome 1"/>
</dbReference>
<comment type="caution">
    <text evidence="3">The sequence shown here is derived from an EMBL/GenBank/DDBJ whole genome shotgun (WGS) entry which is preliminary data.</text>
</comment>
<dbReference type="InterPro" id="IPR011041">
    <property type="entry name" value="Quinoprot_gluc/sorb_DH_b-prop"/>
</dbReference>
<reference evidence="3 4" key="1">
    <citation type="submission" date="2018-12" db="EMBL/GenBank/DDBJ databases">
        <title>Genome of Verticillium dahliae isolate Getta Getta.</title>
        <authorList>
            <person name="Gardiner D.M."/>
        </authorList>
    </citation>
    <scope>NUCLEOTIDE SEQUENCE [LARGE SCALE GENOMIC DNA]</scope>
    <source>
        <strain evidence="3 4">Getta Getta</strain>
    </source>
</reference>
<organism evidence="3 4">
    <name type="scientific">Verticillium dahliae</name>
    <name type="common">Verticillium wilt</name>
    <dbReference type="NCBI Taxonomy" id="27337"/>
    <lineage>
        <taxon>Eukaryota</taxon>
        <taxon>Fungi</taxon>
        <taxon>Dikarya</taxon>
        <taxon>Ascomycota</taxon>
        <taxon>Pezizomycotina</taxon>
        <taxon>Sordariomycetes</taxon>
        <taxon>Hypocreomycetidae</taxon>
        <taxon>Glomerellales</taxon>
        <taxon>Plectosphaerellaceae</taxon>
        <taxon>Verticillium</taxon>
    </lineage>
</organism>
<dbReference type="Pfam" id="PF22807">
    <property type="entry name" value="TrAA12"/>
    <property type="match status" value="1"/>
</dbReference>
<accession>A0A444RLZ5</accession>
<evidence type="ECO:0000256" key="1">
    <source>
        <dbReference type="SAM" id="MobiDB-lite"/>
    </source>
</evidence>
<evidence type="ECO:0000313" key="3">
    <source>
        <dbReference type="EMBL" id="RXG42142.1"/>
    </source>
</evidence>
<feature type="region of interest" description="Disordered" evidence="1">
    <location>
        <begin position="316"/>
        <end position="336"/>
    </location>
</feature>
<feature type="compositionally biased region" description="Polar residues" evidence="1">
    <location>
        <begin position="78"/>
        <end position="88"/>
    </location>
</feature>
<evidence type="ECO:0000313" key="4">
    <source>
        <dbReference type="Proteomes" id="UP000288725"/>
    </source>
</evidence>
<gene>
    <name evidence="3" type="ORF">VDGE_30707</name>
</gene>